<evidence type="ECO:0000256" key="7">
    <source>
        <dbReference type="RuleBase" id="RU361270"/>
    </source>
</evidence>
<comment type="caution">
    <text evidence="9">The sequence shown here is derived from an EMBL/GenBank/DDBJ whole genome shotgun (WGS) entry which is preliminary data.</text>
</comment>
<dbReference type="Pfam" id="PF00576">
    <property type="entry name" value="Transthyretin"/>
    <property type="match status" value="1"/>
</dbReference>
<gene>
    <name evidence="9" type="primary">uraH</name>
    <name evidence="9" type="ORF">K4A83_07120</name>
</gene>
<dbReference type="PANTHER" id="PTHR10395">
    <property type="entry name" value="URICASE AND TRANSTHYRETIN-RELATED"/>
    <property type="match status" value="1"/>
</dbReference>
<dbReference type="InterPro" id="IPR023416">
    <property type="entry name" value="Transthyretin/HIU_hydrolase_d"/>
</dbReference>
<dbReference type="NCBIfam" id="TIGR02962">
    <property type="entry name" value="hdxy_isourate"/>
    <property type="match status" value="1"/>
</dbReference>
<feature type="domain" description="Transthyretin/hydroxyisourate hydrolase" evidence="8">
    <location>
        <begin position="5"/>
        <end position="118"/>
    </location>
</feature>
<dbReference type="RefSeq" id="WP_265263777.1">
    <property type="nucleotide sequence ID" value="NZ_JAIHOM010000026.1"/>
</dbReference>
<evidence type="ECO:0000256" key="3">
    <source>
        <dbReference type="ARBA" id="ARBA00009850"/>
    </source>
</evidence>
<name>A0ABT3L3F2_9CYAN</name>
<dbReference type="InterPro" id="IPR000895">
    <property type="entry name" value="Transthyretin/HIU_hydrolase"/>
</dbReference>
<comment type="catalytic activity">
    <reaction evidence="1 7">
        <text>5-hydroxyisourate + H2O = 5-hydroxy-2-oxo-4-ureido-2,5-dihydro-1H-imidazole-5-carboxylate + H(+)</text>
        <dbReference type="Rhea" id="RHEA:23736"/>
        <dbReference type="ChEBI" id="CHEBI:15377"/>
        <dbReference type="ChEBI" id="CHEBI:15378"/>
        <dbReference type="ChEBI" id="CHEBI:18072"/>
        <dbReference type="ChEBI" id="CHEBI:58639"/>
        <dbReference type="EC" id="3.5.2.17"/>
    </reaction>
</comment>
<evidence type="ECO:0000313" key="10">
    <source>
        <dbReference type="Proteomes" id="UP001526426"/>
    </source>
</evidence>
<dbReference type="Proteomes" id="UP001526426">
    <property type="component" value="Unassembled WGS sequence"/>
</dbReference>
<dbReference type="EMBL" id="JAIHOM010000026">
    <property type="protein sequence ID" value="MCW6036043.1"/>
    <property type="molecule type" value="Genomic_DNA"/>
</dbReference>
<evidence type="ECO:0000256" key="4">
    <source>
        <dbReference type="ARBA" id="ARBA00011881"/>
    </source>
</evidence>
<comment type="similarity">
    <text evidence="3 7">Belongs to the transthyretin family. 5-hydroxyisourate hydrolase subfamily.</text>
</comment>
<evidence type="ECO:0000256" key="5">
    <source>
        <dbReference type="ARBA" id="ARBA00022631"/>
    </source>
</evidence>
<dbReference type="CDD" id="cd05822">
    <property type="entry name" value="TLP_HIUase"/>
    <property type="match status" value="1"/>
</dbReference>
<dbReference type="EC" id="3.5.2.17" evidence="7"/>
<dbReference type="SUPFAM" id="SSF49472">
    <property type="entry name" value="Transthyretin (synonym: prealbumin)"/>
    <property type="match status" value="1"/>
</dbReference>
<dbReference type="InterPro" id="IPR036817">
    <property type="entry name" value="Transthyretin/HIU_hydrolase_sf"/>
</dbReference>
<dbReference type="GO" id="GO:0033971">
    <property type="term" value="F:hydroxyisourate hydrolase activity"/>
    <property type="evidence" value="ECO:0007669"/>
    <property type="project" value="UniProtKB-EC"/>
</dbReference>
<dbReference type="Gene3D" id="2.60.40.180">
    <property type="entry name" value="Transthyretin/hydroxyisourate hydrolase domain"/>
    <property type="match status" value="1"/>
</dbReference>
<dbReference type="InterPro" id="IPR023418">
    <property type="entry name" value="Thyroxine_BS"/>
</dbReference>
<evidence type="ECO:0000259" key="8">
    <source>
        <dbReference type="Pfam" id="PF00576"/>
    </source>
</evidence>
<evidence type="ECO:0000256" key="2">
    <source>
        <dbReference type="ARBA" id="ARBA00002704"/>
    </source>
</evidence>
<sequence length="119" mass="13376">MVGQLTTHVLDIAHGLPAEGMKIELWRLEEGGEKKHLKTVLTNTDGRTNAPLLQDEELKRGVYELVFFVGDYFGEFSENSPDPVFLDQVPIRFGVSDIAAHYHVPLLTAPWSYSTYRGS</sequence>
<organism evidence="9 10">
    <name type="scientific">Spirulina subsalsa FACHB-351</name>
    <dbReference type="NCBI Taxonomy" id="234711"/>
    <lineage>
        <taxon>Bacteria</taxon>
        <taxon>Bacillati</taxon>
        <taxon>Cyanobacteriota</taxon>
        <taxon>Cyanophyceae</taxon>
        <taxon>Spirulinales</taxon>
        <taxon>Spirulinaceae</taxon>
        <taxon>Spirulina</taxon>
    </lineage>
</organism>
<dbReference type="InterPro" id="IPR014306">
    <property type="entry name" value="Hydroxyisourate_hydrolase"/>
</dbReference>
<comment type="function">
    <text evidence="2">Catalyzes the hydrolysis of 5-hydroxyisourate (HIU) to 2-oxo-4-hydroxy-4-carboxy-5-ureidoimidazoline (OHCU).</text>
</comment>
<proteinExistence type="inferred from homology"/>
<accession>A0ABT3L3F2</accession>
<dbReference type="PRINTS" id="PR00189">
    <property type="entry name" value="TRNSTHYRETIN"/>
</dbReference>
<evidence type="ECO:0000256" key="1">
    <source>
        <dbReference type="ARBA" id="ARBA00001043"/>
    </source>
</evidence>
<comment type="subunit">
    <text evidence="4 7">Homotetramer.</text>
</comment>
<dbReference type="PROSITE" id="PS00768">
    <property type="entry name" value="TRANSTHYRETIN_1"/>
    <property type="match status" value="1"/>
</dbReference>
<keyword evidence="6 7" id="KW-0378">Hydrolase</keyword>
<evidence type="ECO:0000313" key="9">
    <source>
        <dbReference type="EMBL" id="MCW6036043.1"/>
    </source>
</evidence>
<protein>
    <recommendedName>
        <fullName evidence="7">5-hydroxyisourate hydrolase</fullName>
        <shortName evidence="7">HIU hydrolase</shortName>
        <shortName evidence="7">HIUHase</shortName>
        <ecNumber evidence="7">3.5.2.17</ecNumber>
    </recommendedName>
</protein>
<evidence type="ECO:0000256" key="6">
    <source>
        <dbReference type="ARBA" id="ARBA00022801"/>
    </source>
</evidence>
<dbReference type="PANTHER" id="PTHR10395:SF7">
    <property type="entry name" value="5-HYDROXYISOURATE HYDROLASE"/>
    <property type="match status" value="1"/>
</dbReference>
<keyword evidence="10" id="KW-1185">Reference proteome</keyword>
<reference evidence="9 10" key="1">
    <citation type="submission" date="2021-08" db="EMBL/GenBank/DDBJ databases">
        <title>Draft genome sequence of Spirulina subsalsa with high tolerance to salinity and hype-accumulation of phycocyanin.</title>
        <authorList>
            <person name="Pei H."/>
            <person name="Jiang L."/>
        </authorList>
    </citation>
    <scope>NUCLEOTIDE SEQUENCE [LARGE SCALE GENOMIC DNA]</scope>
    <source>
        <strain evidence="9 10">FACHB-351</strain>
    </source>
</reference>
<keyword evidence="5 7" id="KW-0659">Purine metabolism</keyword>